<comment type="caution">
    <text evidence="2">The sequence shown here is derived from an EMBL/GenBank/DDBJ whole genome shotgun (WGS) entry which is preliminary data.</text>
</comment>
<reference evidence="2 3" key="1">
    <citation type="submission" date="2020-08" db="EMBL/GenBank/DDBJ databases">
        <title>Genomic Encyclopedia of Type Strains, Phase IV (KMG-IV): sequencing the most valuable type-strain genomes for metagenomic binning, comparative biology and taxonomic classification.</title>
        <authorList>
            <person name="Goeker M."/>
        </authorList>
    </citation>
    <scope>NUCLEOTIDE SEQUENCE [LARGE SCALE GENOMIC DNA]</scope>
    <source>
        <strain evidence="2 3">DSM 106146</strain>
    </source>
</reference>
<dbReference type="Pfam" id="PF07456">
    <property type="entry name" value="Hpre_diP_synt_I"/>
    <property type="match status" value="1"/>
</dbReference>
<evidence type="ECO:0000313" key="3">
    <source>
        <dbReference type="Proteomes" id="UP000543642"/>
    </source>
</evidence>
<keyword evidence="1" id="KW-0812">Transmembrane</keyword>
<dbReference type="EC" id="2.5.1.30" evidence="2"/>
<sequence>MKSVKKLTALALFAAIALTIFMLESMIPPLVPIPGIKLGLANIVTLILLACATWKEALVVLIVRIVLGSIFAGQMMSFFYSLAGGLLCLLVMAVLNHFLGRRLLWFTSIIGAIAHNTGQIAVAVFILGSGYVLYYYPYLLVSGVITGLFTGLAAFYLYPRIPKFPK</sequence>
<accession>A0A7W8M3N0</accession>
<feature type="transmembrane region" description="Helical" evidence="1">
    <location>
        <begin position="103"/>
        <end position="127"/>
    </location>
</feature>
<dbReference type="EMBL" id="JACHFW010000001">
    <property type="protein sequence ID" value="MBB5263215.1"/>
    <property type="molecule type" value="Genomic_DNA"/>
</dbReference>
<keyword evidence="1" id="KW-0472">Membrane</keyword>
<evidence type="ECO:0000313" key="2">
    <source>
        <dbReference type="EMBL" id="MBB5263215.1"/>
    </source>
</evidence>
<feature type="transmembrane region" description="Helical" evidence="1">
    <location>
        <begin position="78"/>
        <end position="96"/>
    </location>
</feature>
<dbReference type="Gene3D" id="1.10.1760.20">
    <property type="match status" value="1"/>
</dbReference>
<organism evidence="2 3">
    <name type="scientific">Catenibacillus scindens</name>
    <dbReference type="NCBI Taxonomy" id="673271"/>
    <lineage>
        <taxon>Bacteria</taxon>
        <taxon>Bacillati</taxon>
        <taxon>Bacillota</taxon>
        <taxon>Clostridia</taxon>
        <taxon>Lachnospirales</taxon>
        <taxon>Lachnospiraceae</taxon>
        <taxon>Catenibacillus</taxon>
    </lineage>
</organism>
<proteinExistence type="predicted"/>
<dbReference type="InterPro" id="IPR010898">
    <property type="entry name" value="Hpre_diP_synth_I"/>
</dbReference>
<dbReference type="InterPro" id="IPR014535">
    <property type="entry name" value="Hpre_diP_synt_I"/>
</dbReference>
<gene>
    <name evidence="2" type="ORF">HNP82_000309</name>
</gene>
<name>A0A7W8M3N0_9FIRM</name>
<keyword evidence="2" id="KW-0808">Transferase</keyword>
<keyword evidence="1" id="KW-1133">Transmembrane helix</keyword>
<evidence type="ECO:0000256" key="1">
    <source>
        <dbReference type="SAM" id="Phobius"/>
    </source>
</evidence>
<dbReference type="AlphaFoldDB" id="A0A7W8M3N0"/>
<dbReference type="RefSeq" id="WP_183770710.1">
    <property type="nucleotide sequence ID" value="NZ_JACHFW010000001.1"/>
</dbReference>
<dbReference type="PIRSF" id="PIRSF027391">
    <property type="entry name" value="Hpre_diP_synt_I"/>
    <property type="match status" value="1"/>
</dbReference>
<dbReference type="Proteomes" id="UP000543642">
    <property type="component" value="Unassembled WGS sequence"/>
</dbReference>
<feature type="transmembrane region" description="Helical" evidence="1">
    <location>
        <begin position="133"/>
        <end position="158"/>
    </location>
</feature>
<protein>
    <submittedName>
        <fullName evidence="2">Heptaprenyl diphosphate synthase</fullName>
        <ecNumber evidence="2">2.5.1.30</ecNumber>
    </submittedName>
</protein>
<dbReference type="GO" id="GO:0000010">
    <property type="term" value="F:heptaprenyl diphosphate synthase activity"/>
    <property type="evidence" value="ECO:0007669"/>
    <property type="project" value="UniProtKB-EC"/>
</dbReference>
<keyword evidence="3" id="KW-1185">Reference proteome</keyword>